<protein>
    <submittedName>
        <fullName evidence="2">Uncharacterized protein</fullName>
    </submittedName>
</protein>
<dbReference type="Proteomes" id="UP001597287">
    <property type="component" value="Unassembled WGS sequence"/>
</dbReference>
<gene>
    <name evidence="2" type="ORF">ACFSPV_12535</name>
</gene>
<evidence type="ECO:0000313" key="3">
    <source>
        <dbReference type="Proteomes" id="UP001597287"/>
    </source>
</evidence>
<reference evidence="3" key="1">
    <citation type="journal article" date="2019" name="Int. J. Syst. Evol. Microbiol.">
        <title>The Global Catalogue of Microorganisms (GCM) 10K type strain sequencing project: providing services to taxonomists for standard genome sequencing and annotation.</title>
        <authorList>
            <consortium name="The Broad Institute Genomics Platform"/>
            <consortium name="The Broad Institute Genome Sequencing Center for Infectious Disease"/>
            <person name="Wu L."/>
            <person name="Ma J."/>
        </authorList>
    </citation>
    <scope>NUCLEOTIDE SEQUENCE [LARGE SCALE GENOMIC DNA]</scope>
    <source>
        <strain evidence="3">CCUG 62793</strain>
    </source>
</reference>
<organism evidence="2 3">
    <name type="scientific">Delftia deserti</name>
    <dbReference type="NCBI Taxonomy" id="1651218"/>
    <lineage>
        <taxon>Bacteria</taxon>
        <taxon>Pseudomonadati</taxon>
        <taxon>Pseudomonadota</taxon>
        <taxon>Betaproteobacteria</taxon>
        <taxon>Burkholderiales</taxon>
        <taxon>Comamonadaceae</taxon>
        <taxon>Delftia</taxon>
    </lineage>
</organism>
<dbReference type="EMBL" id="JBHUIG010000013">
    <property type="protein sequence ID" value="MFD2319541.1"/>
    <property type="molecule type" value="Genomic_DNA"/>
</dbReference>
<evidence type="ECO:0000313" key="2">
    <source>
        <dbReference type="EMBL" id="MFD2319541.1"/>
    </source>
</evidence>
<name>A0ABW5ENW2_9BURK</name>
<comment type="caution">
    <text evidence="2">The sequence shown here is derived from an EMBL/GenBank/DDBJ whole genome shotgun (WGS) entry which is preliminary data.</text>
</comment>
<sequence>MPRPILLSDLPRRAAYEAAANMTQAPNPGYPEDPLDLPCVEWDCSDKNSLILKSGDSKKSTDFIPPENSTADPAQGCRCISAGRDPAYKMPFDPKLDPFSNAHDVEDDWKRGLRIILLGR</sequence>
<accession>A0ABW5ENW2</accession>
<evidence type="ECO:0000256" key="1">
    <source>
        <dbReference type="SAM" id="MobiDB-lite"/>
    </source>
</evidence>
<feature type="region of interest" description="Disordered" evidence="1">
    <location>
        <begin position="53"/>
        <end position="76"/>
    </location>
</feature>
<proteinExistence type="predicted"/>
<dbReference type="RefSeq" id="WP_380105863.1">
    <property type="nucleotide sequence ID" value="NZ_JBHSIH010000001.1"/>
</dbReference>
<keyword evidence="3" id="KW-1185">Reference proteome</keyword>